<dbReference type="GO" id="GO:0016491">
    <property type="term" value="F:oxidoreductase activity"/>
    <property type="evidence" value="ECO:0007669"/>
    <property type="project" value="UniProtKB-KW"/>
</dbReference>
<evidence type="ECO:0000313" key="3">
    <source>
        <dbReference type="EMBL" id="OAP64477.1"/>
    </source>
</evidence>
<dbReference type="GeneID" id="30004619"/>
<dbReference type="Proteomes" id="UP000078343">
    <property type="component" value="Unassembled WGS sequence"/>
</dbReference>
<dbReference type="EMBL" id="LVYI01000001">
    <property type="protein sequence ID" value="OAP64477.1"/>
    <property type="molecule type" value="Genomic_DNA"/>
</dbReference>
<dbReference type="InterPro" id="IPR050411">
    <property type="entry name" value="AlphaKG_dependent_hydroxylases"/>
</dbReference>
<evidence type="ECO:0000259" key="2">
    <source>
        <dbReference type="Pfam" id="PF02668"/>
    </source>
</evidence>
<protein>
    <recommendedName>
        <fullName evidence="2">TauD/TfdA-like domain-containing protein</fullName>
    </recommendedName>
</protein>
<reference evidence="3 4" key="1">
    <citation type="submission" date="2016-04" db="EMBL/GenBank/DDBJ databases">
        <title>Draft genome of Fonsecaea erecta CBS 125763.</title>
        <authorList>
            <person name="Weiss V.A."/>
            <person name="Vicente V.A."/>
            <person name="Raittz R.T."/>
            <person name="Moreno L.F."/>
            <person name="De Souza E.M."/>
            <person name="Pedrosa F.O."/>
            <person name="Steffens M.B."/>
            <person name="Faoro H."/>
            <person name="Tadra-Sfeir M.Z."/>
            <person name="Najafzadeh M.J."/>
            <person name="Felipe M.S."/>
            <person name="Teixeira M."/>
            <person name="Sun J."/>
            <person name="Xi L."/>
            <person name="Gomes R."/>
            <person name="De Azevedo C.M."/>
            <person name="Salgado C.G."/>
            <person name="Da Silva M.B."/>
            <person name="Nascimento M.F."/>
            <person name="Queiroz-Telles F."/>
            <person name="Attili D.S."/>
            <person name="Gorbushina A."/>
        </authorList>
    </citation>
    <scope>NUCLEOTIDE SEQUENCE [LARGE SCALE GENOMIC DNA]</scope>
    <source>
        <strain evidence="3 4">CBS 125763</strain>
    </source>
</reference>
<dbReference type="InterPro" id="IPR042098">
    <property type="entry name" value="TauD-like_sf"/>
</dbReference>
<dbReference type="RefSeq" id="XP_018697844.1">
    <property type="nucleotide sequence ID" value="XM_018831965.1"/>
</dbReference>
<dbReference type="InterPro" id="IPR003819">
    <property type="entry name" value="TauD/TfdA-like"/>
</dbReference>
<comment type="caution">
    <text evidence="3">The sequence shown here is derived from an EMBL/GenBank/DDBJ whole genome shotgun (WGS) entry which is preliminary data.</text>
</comment>
<dbReference type="PANTHER" id="PTHR10696:SF54">
    <property type="entry name" value="FAMILY OXIDOREDUCTASE, PUTATIVE (AFU_ORTHOLOGUE AFUA_4G13850)-RELATED"/>
    <property type="match status" value="1"/>
</dbReference>
<dbReference type="Pfam" id="PF02668">
    <property type="entry name" value="TauD"/>
    <property type="match status" value="1"/>
</dbReference>
<dbReference type="OrthoDB" id="272271at2759"/>
<sequence>MAPAAISNVVEPGYVPSVVSYEKLRPYLQPNVLSNNGKVGITGHGSEVLRWVLTNEDREEIDRAIQHFKGLSLRRSADCIDASSFPLPTLGPKLRELSRRLEDEQDYCLLLGFKADEYSTADNIMIQAGVCSYVGNKRGMAGGEGGDKNVVHHITPLPASFASTVTNKYHGPPNTTMAMPFHTDAGQIVSLYTIVGSKSGGRTYLASTSRIVEEMAKHCPDLIPVLVRPWSIIPTIPGAECGSERPLLFYDPKGKPIISCSRARITGTPSQPRPRSLPPLSEEQMLALDALHYFGQAVATPFDLETGHMLFFNNMRTMHARDKIFMTKWAGGRRDKQRHLTRLILRDETRPWYVPEGLRAEMSAIYDHEPEDEEFQMTKSLFSWEASH</sequence>
<dbReference type="Gene3D" id="3.60.130.10">
    <property type="entry name" value="Clavaminate synthase-like"/>
    <property type="match status" value="1"/>
</dbReference>
<dbReference type="STRING" id="1367422.A0A178ZXQ6"/>
<dbReference type="SUPFAM" id="SSF51197">
    <property type="entry name" value="Clavaminate synthase-like"/>
    <property type="match status" value="1"/>
</dbReference>
<dbReference type="PANTHER" id="PTHR10696">
    <property type="entry name" value="GAMMA-BUTYROBETAINE HYDROXYLASE-RELATED"/>
    <property type="match status" value="1"/>
</dbReference>
<keyword evidence="4" id="KW-1185">Reference proteome</keyword>
<keyword evidence="1" id="KW-0560">Oxidoreductase</keyword>
<evidence type="ECO:0000256" key="1">
    <source>
        <dbReference type="ARBA" id="ARBA00023002"/>
    </source>
</evidence>
<proteinExistence type="predicted"/>
<feature type="domain" description="TauD/TfdA-like" evidence="2">
    <location>
        <begin position="76"/>
        <end position="342"/>
    </location>
</feature>
<name>A0A178ZXQ6_9EURO</name>
<accession>A0A178ZXQ6</accession>
<gene>
    <name evidence="3" type="ORF">AYL99_00449</name>
</gene>
<evidence type="ECO:0000313" key="4">
    <source>
        <dbReference type="Proteomes" id="UP000078343"/>
    </source>
</evidence>
<organism evidence="3 4">
    <name type="scientific">Fonsecaea erecta</name>
    <dbReference type="NCBI Taxonomy" id="1367422"/>
    <lineage>
        <taxon>Eukaryota</taxon>
        <taxon>Fungi</taxon>
        <taxon>Dikarya</taxon>
        <taxon>Ascomycota</taxon>
        <taxon>Pezizomycotina</taxon>
        <taxon>Eurotiomycetes</taxon>
        <taxon>Chaetothyriomycetidae</taxon>
        <taxon>Chaetothyriales</taxon>
        <taxon>Herpotrichiellaceae</taxon>
        <taxon>Fonsecaea</taxon>
    </lineage>
</organism>
<dbReference type="AlphaFoldDB" id="A0A178ZXQ6"/>